<dbReference type="EMBL" id="CP066744">
    <property type="protein sequence ID" value="QQK08137.1"/>
    <property type="molecule type" value="Genomic_DNA"/>
</dbReference>
<name>A0AC61MRD3_9FIRM</name>
<organism evidence="1 2">
    <name type="scientific">Miniphocaeibacter halophilus</name>
    <dbReference type="NCBI Taxonomy" id="2931922"/>
    <lineage>
        <taxon>Bacteria</taxon>
        <taxon>Bacillati</taxon>
        <taxon>Bacillota</taxon>
        <taxon>Tissierellia</taxon>
        <taxon>Tissierellales</taxon>
        <taxon>Peptoniphilaceae</taxon>
        <taxon>Miniphocaeibacter</taxon>
    </lineage>
</organism>
<sequence length="80" mass="9383">MNAEVKEVLLLETEDEFKYMTVKQILDDNNIPYIIKDKGSGGYMRIIGGFSIYLKEIYVSSEDYKKAYDLVKEFIEKTKE</sequence>
<protein>
    <submittedName>
        <fullName evidence="1">DUF2007 domain-containing protein</fullName>
    </submittedName>
</protein>
<reference evidence="1 2" key="1">
    <citation type="journal article" date="2022" name="Int. J. Syst. Evol. Microbiol.">
        <title>Miniphocaeibacter halophilus sp. nov., an ammonium-tolerant acetate-producing bacterium isolated from a biogas system.</title>
        <authorList>
            <person name="Schnurer A."/>
            <person name="Singh A."/>
            <person name="Bi S."/>
            <person name="Qiao W."/>
            <person name="Westerholm M."/>
        </authorList>
    </citation>
    <scope>NUCLEOTIDE SEQUENCE [LARGE SCALE GENOMIC DNA]</scope>
    <source>
        <strain evidence="1 2">AMB_01</strain>
    </source>
</reference>
<proteinExistence type="predicted"/>
<evidence type="ECO:0000313" key="2">
    <source>
        <dbReference type="Proteomes" id="UP000595814"/>
    </source>
</evidence>
<gene>
    <name evidence="1" type="ORF">JFY71_00975</name>
</gene>
<keyword evidence="2" id="KW-1185">Reference proteome</keyword>
<accession>A0AC61MRD3</accession>
<dbReference type="Proteomes" id="UP000595814">
    <property type="component" value="Chromosome"/>
</dbReference>
<evidence type="ECO:0000313" key="1">
    <source>
        <dbReference type="EMBL" id="QQK08137.1"/>
    </source>
</evidence>